<dbReference type="Proteomes" id="UP000244309">
    <property type="component" value="Unassembled WGS sequence"/>
</dbReference>
<evidence type="ECO:0000256" key="1">
    <source>
        <dbReference type="SAM" id="MobiDB-lite"/>
    </source>
</evidence>
<dbReference type="Gene3D" id="3.30.420.10">
    <property type="entry name" value="Ribonuclease H-like superfamily/Ribonuclease H"/>
    <property type="match status" value="1"/>
</dbReference>
<accession>A0A2V1AY32</accession>
<feature type="domain" description="Gfd2/YDR514C-like C-terminal" evidence="2">
    <location>
        <begin position="65"/>
        <end position="227"/>
    </location>
</feature>
<evidence type="ECO:0000313" key="4">
    <source>
        <dbReference type="Proteomes" id="UP000244309"/>
    </source>
</evidence>
<dbReference type="PANTHER" id="PTHR28083">
    <property type="entry name" value="GOOD FOR FULL DBP5 ACTIVITY PROTEIN 2"/>
    <property type="match status" value="1"/>
</dbReference>
<feature type="region of interest" description="Disordered" evidence="1">
    <location>
        <begin position="247"/>
        <end position="272"/>
    </location>
</feature>
<feature type="compositionally biased region" description="Polar residues" evidence="1">
    <location>
        <begin position="248"/>
        <end position="260"/>
    </location>
</feature>
<dbReference type="PANTHER" id="PTHR28083:SF1">
    <property type="entry name" value="GOOD FOR FULL DBP5 ACTIVITY PROTEIN 2"/>
    <property type="match status" value="1"/>
</dbReference>
<sequence>MYAELVEPAFIETDSYLMFRLAQEKKDIDVAFRYVDWLDKEYGLFEAKTSELERIMTFVMKRQSVLISIDVEASERNGKEITEIGISLYNPENQQGSLVPFIQSAHIIILENQHMRNKKFMPDHVDFFNGGESLIMSKKDAKEAISLVFNDYPNPCLVGHDVSGDIKWLKDMGVFLPYYTIDTQVLLAITHGKRGASLKNGLRILRQPFAFLHNAGNDAYYTMLLCLCLCDSFYRVASQVDSEETMHNFATQPSTKNEPPNKSKKSRSDPSGIFKFLKRWELP</sequence>
<dbReference type="VEuPathDB" id="FungiDB:CXQ85_002450"/>
<dbReference type="STRING" id="45357.A0A2V1AY32"/>
<organism evidence="3 4">
    <name type="scientific">Candidozyma haemuli</name>
    <dbReference type="NCBI Taxonomy" id="45357"/>
    <lineage>
        <taxon>Eukaryota</taxon>
        <taxon>Fungi</taxon>
        <taxon>Dikarya</taxon>
        <taxon>Ascomycota</taxon>
        <taxon>Saccharomycotina</taxon>
        <taxon>Pichiomycetes</taxon>
        <taxon>Metschnikowiaceae</taxon>
        <taxon>Candidozyma</taxon>
    </lineage>
</organism>
<keyword evidence="4" id="KW-1185">Reference proteome</keyword>
<dbReference type="AlphaFoldDB" id="A0A2V1AY32"/>
<protein>
    <recommendedName>
        <fullName evidence="2">Gfd2/YDR514C-like C-terminal domain-containing protein</fullName>
    </recommendedName>
</protein>
<dbReference type="SUPFAM" id="SSF53098">
    <property type="entry name" value="Ribonuclease H-like"/>
    <property type="match status" value="1"/>
</dbReference>
<gene>
    <name evidence="3" type="ORF">CXQ85_002450</name>
</gene>
<dbReference type="InterPro" id="IPR012337">
    <property type="entry name" value="RNaseH-like_sf"/>
</dbReference>
<dbReference type="EMBL" id="PKFO01000010">
    <property type="protein sequence ID" value="PVH22732.1"/>
    <property type="molecule type" value="Genomic_DNA"/>
</dbReference>
<dbReference type="InterPro" id="IPR048519">
    <property type="entry name" value="Gfd2/YDR514C-like_C"/>
</dbReference>
<dbReference type="RefSeq" id="XP_025343672.1">
    <property type="nucleotide sequence ID" value="XM_025486122.1"/>
</dbReference>
<dbReference type="InterPro" id="IPR040151">
    <property type="entry name" value="Gfd2/YDR514C-like"/>
</dbReference>
<evidence type="ECO:0000313" key="3">
    <source>
        <dbReference type="EMBL" id="PVH22732.1"/>
    </source>
</evidence>
<dbReference type="InterPro" id="IPR036397">
    <property type="entry name" value="RNaseH_sf"/>
</dbReference>
<dbReference type="GO" id="GO:0003676">
    <property type="term" value="F:nucleic acid binding"/>
    <property type="evidence" value="ECO:0007669"/>
    <property type="project" value="InterPro"/>
</dbReference>
<evidence type="ECO:0000259" key="2">
    <source>
        <dbReference type="Pfam" id="PF21762"/>
    </source>
</evidence>
<proteinExistence type="predicted"/>
<dbReference type="OrthoDB" id="5953249at2759"/>
<name>A0A2V1AY32_9ASCO</name>
<dbReference type="GeneID" id="37007781"/>
<reference evidence="3 4" key="1">
    <citation type="submission" date="2017-12" db="EMBL/GenBank/DDBJ databases">
        <title>Genome Sequence of a Multidrug-Resistant Candida haemulonii Isolate from a Patient with Chronic Leg Ulcers in Israel.</title>
        <authorList>
            <person name="Chow N.A."/>
            <person name="Gade L."/>
            <person name="Batra D."/>
            <person name="Rowe L.A."/>
            <person name="Ben-Ami R."/>
            <person name="Loparev V.N."/>
            <person name="Litvintseva A.P."/>
        </authorList>
    </citation>
    <scope>NUCLEOTIDE SEQUENCE [LARGE SCALE GENOMIC DNA]</scope>
    <source>
        <strain evidence="3 4">B11899</strain>
    </source>
</reference>
<dbReference type="GO" id="GO:0005634">
    <property type="term" value="C:nucleus"/>
    <property type="evidence" value="ECO:0007669"/>
    <property type="project" value="TreeGrafter"/>
</dbReference>
<comment type="caution">
    <text evidence="3">The sequence shown here is derived from an EMBL/GenBank/DDBJ whole genome shotgun (WGS) entry which is preliminary data.</text>
</comment>
<dbReference type="Pfam" id="PF21762">
    <property type="entry name" value="DEDDh_C"/>
    <property type="match status" value="1"/>
</dbReference>